<dbReference type="EMBL" id="CP009374">
    <property type="protein sequence ID" value="AIN95546.1"/>
    <property type="molecule type" value="Genomic_DNA"/>
</dbReference>
<dbReference type="eggNOG" id="ENOG502SH6E">
    <property type="taxonomic scope" value="Eukaryota"/>
</dbReference>
<evidence type="ECO:0000313" key="3">
    <source>
        <dbReference type="EMBL" id="AIN95546.1"/>
    </source>
</evidence>
<name>A0A088S243_LEIPA</name>
<keyword evidence="1" id="KW-0175">Coiled coil</keyword>
<evidence type="ECO:0000256" key="1">
    <source>
        <dbReference type="SAM" id="Coils"/>
    </source>
</evidence>
<dbReference type="VEuPathDB" id="TriTrypDB:LPMP_051050"/>
<protein>
    <submittedName>
        <fullName evidence="3">Uncharacterized protein</fullName>
    </submittedName>
</protein>
<sequence>MAEWNLRGERALPFSPIPFNLLILYRNRFHPFFSNHSSSSVLSAAFPLAVACSNSPFTVSATFVLSFFLAKSEAMFRTSRLAVPRLATKTSALLSRQGKGEKAAAPPNLAASTENSADNVVMERSTTSQQPLIIDNTGETRTHILPQKILKELLNSVSAGQQNFLFGSDRDAADPTAGILRATGSFFEAVNTAYEGRMLQEQQVEVENFVLKRRTHYTQRLNEETEEFRREQKEIHDEIQRLEAEKYKSDLNNDVIQFTKARETEYEVRLHADVEKYHNALLAYRARAKKNDSVGADGEATAKQISMNVIEIMQEMEIDDTLRDFGNAAGIGNDLSDQDIRSYVVQRTCFYEKVVRDEVHDFTKRRKSFYEDLLEARAVRHSAKIRADTERFHSQRQGYYEERLTADGSWMAKCFQEHYNRCFLQSYARRAWIEHRRYQATLEGIKLFTEDSEKVPVISDPADISISTLNAEIPLSTILDMYESENMAEITRDVFLKAARRVAADYTPYSIDEHHSQ</sequence>
<feature type="compositionally biased region" description="Polar residues" evidence="2">
    <location>
        <begin position="110"/>
        <end position="126"/>
    </location>
</feature>
<dbReference type="GeneID" id="22572183"/>
<dbReference type="KEGG" id="lpan:LPMP_051050"/>
<feature type="region of interest" description="Disordered" evidence="2">
    <location>
        <begin position="97"/>
        <end position="126"/>
    </location>
</feature>
<dbReference type="AlphaFoldDB" id="A0A088S243"/>
<reference evidence="3 4" key="1">
    <citation type="journal article" date="2015" name="Sci. Rep.">
        <title>The genome of Leishmania panamensis: insights into genomics of the L. (Viannia) subgenus.</title>
        <authorList>
            <person name="Llanes A."/>
            <person name="Restrepo C.M."/>
            <person name="Vecchio G.D."/>
            <person name="Anguizola F.J."/>
            <person name="Lleonart R."/>
        </authorList>
    </citation>
    <scope>NUCLEOTIDE SEQUENCE [LARGE SCALE GENOMIC DNA]</scope>
    <source>
        <strain evidence="3 4">MHOM/PA/94/PSC-1</strain>
    </source>
</reference>
<dbReference type="Proteomes" id="UP000063063">
    <property type="component" value="Chromosome 5"/>
</dbReference>
<dbReference type="RefSeq" id="XP_010703868.1">
    <property type="nucleotide sequence ID" value="XM_010705566.1"/>
</dbReference>
<proteinExistence type="predicted"/>
<evidence type="ECO:0000313" key="4">
    <source>
        <dbReference type="Proteomes" id="UP000063063"/>
    </source>
</evidence>
<gene>
    <name evidence="3" type="ORF">LPMP_051050</name>
</gene>
<feature type="coiled-coil region" evidence="1">
    <location>
        <begin position="214"/>
        <end position="245"/>
    </location>
</feature>
<accession>A0A088S243</accession>
<keyword evidence="4" id="KW-1185">Reference proteome</keyword>
<organism evidence="3 4">
    <name type="scientific">Leishmania panamensis</name>
    <dbReference type="NCBI Taxonomy" id="5679"/>
    <lineage>
        <taxon>Eukaryota</taxon>
        <taxon>Discoba</taxon>
        <taxon>Euglenozoa</taxon>
        <taxon>Kinetoplastea</taxon>
        <taxon>Metakinetoplastina</taxon>
        <taxon>Trypanosomatida</taxon>
        <taxon>Trypanosomatidae</taxon>
        <taxon>Leishmaniinae</taxon>
        <taxon>Leishmania</taxon>
        <taxon>Leishmania guyanensis species complex</taxon>
    </lineage>
</organism>
<dbReference type="OrthoDB" id="259289at2759"/>
<evidence type="ECO:0000256" key="2">
    <source>
        <dbReference type="SAM" id="MobiDB-lite"/>
    </source>
</evidence>